<dbReference type="PANTHER" id="PTHR30329">
    <property type="entry name" value="STATOR ELEMENT OF FLAGELLAR MOTOR COMPLEX"/>
    <property type="match status" value="1"/>
</dbReference>
<dbReference type="InterPro" id="IPR006665">
    <property type="entry name" value="OmpA-like"/>
</dbReference>
<dbReference type="PROSITE" id="PS51123">
    <property type="entry name" value="OMPA_2"/>
    <property type="match status" value="1"/>
</dbReference>
<dbReference type="AlphaFoldDB" id="A0A5C7A534"/>
<evidence type="ECO:0000256" key="3">
    <source>
        <dbReference type="PROSITE-ProRule" id="PRU00473"/>
    </source>
</evidence>
<dbReference type="CDD" id="cd07185">
    <property type="entry name" value="OmpA_C-like"/>
    <property type="match status" value="1"/>
</dbReference>
<name>A0A5C7A534_9GAMM</name>
<evidence type="ECO:0000313" key="5">
    <source>
        <dbReference type="EMBL" id="TXD98599.1"/>
    </source>
</evidence>
<keyword evidence="6" id="KW-1185">Reference proteome</keyword>
<keyword evidence="1" id="KW-0732">Signal</keyword>
<dbReference type="Gene3D" id="3.30.1450.10">
    <property type="match status" value="1"/>
</dbReference>
<dbReference type="Gene3D" id="3.30.1330.60">
    <property type="entry name" value="OmpA-like domain"/>
    <property type="match status" value="1"/>
</dbReference>
<organism evidence="5 6">
    <name type="scientific">Psychrobacter frigidicola</name>
    <dbReference type="NCBI Taxonomy" id="45611"/>
    <lineage>
        <taxon>Bacteria</taxon>
        <taxon>Pseudomonadati</taxon>
        <taxon>Pseudomonadota</taxon>
        <taxon>Gammaproteobacteria</taxon>
        <taxon>Moraxellales</taxon>
        <taxon>Moraxellaceae</taxon>
        <taxon>Psychrobacter</taxon>
    </lineage>
</organism>
<dbReference type="GO" id="GO:0019867">
    <property type="term" value="C:outer membrane"/>
    <property type="evidence" value="ECO:0007669"/>
    <property type="project" value="InterPro"/>
</dbReference>
<reference evidence="5 6" key="1">
    <citation type="submission" date="2019-08" db="EMBL/GenBank/DDBJ databases">
        <title>Genome sequence of Psychrobacter frigidicola ACAM304 (type strain).</title>
        <authorList>
            <person name="Bowman J.P."/>
        </authorList>
    </citation>
    <scope>NUCLEOTIDE SEQUENCE [LARGE SCALE GENOMIC DNA]</scope>
    <source>
        <strain evidence="5 6">ACAM 304</strain>
    </source>
</reference>
<dbReference type="PANTHER" id="PTHR30329:SF21">
    <property type="entry name" value="LIPOPROTEIN YIAD-RELATED"/>
    <property type="match status" value="1"/>
</dbReference>
<gene>
    <name evidence="5" type="ORF">ES754_02570</name>
</gene>
<dbReference type="InterPro" id="IPR036737">
    <property type="entry name" value="OmpA-like_sf"/>
</dbReference>
<evidence type="ECO:0000313" key="6">
    <source>
        <dbReference type="Proteomes" id="UP000321903"/>
    </source>
</evidence>
<dbReference type="InterPro" id="IPR007450">
    <property type="entry name" value="BamE_dom"/>
</dbReference>
<dbReference type="PROSITE" id="PS51257">
    <property type="entry name" value="PROKAR_LIPOPROTEIN"/>
    <property type="match status" value="1"/>
</dbReference>
<keyword evidence="2 3" id="KW-0472">Membrane</keyword>
<comment type="caution">
    <text evidence="5">The sequence shown here is derived from an EMBL/GenBank/DDBJ whole genome shotgun (WGS) entry which is preliminary data.</text>
</comment>
<accession>A0A5C7A534</accession>
<dbReference type="InterPro" id="IPR050330">
    <property type="entry name" value="Bact_OuterMem_StrucFunc"/>
</dbReference>
<dbReference type="SUPFAM" id="SSF103088">
    <property type="entry name" value="OmpA-like"/>
    <property type="match status" value="1"/>
</dbReference>
<dbReference type="Proteomes" id="UP000321903">
    <property type="component" value="Unassembled WGS sequence"/>
</dbReference>
<evidence type="ECO:0000256" key="2">
    <source>
        <dbReference type="ARBA" id="ARBA00023136"/>
    </source>
</evidence>
<evidence type="ECO:0000259" key="4">
    <source>
        <dbReference type="PROSITE" id="PS51123"/>
    </source>
</evidence>
<proteinExistence type="predicted"/>
<dbReference type="Pfam" id="PF04355">
    <property type="entry name" value="BamE"/>
    <property type="match status" value="1"/>
</dbReference>
<dbReference type="Pfam" id="PF00691">
    <property type="entry name" value="OmpA"/>
    <property type="match status" value="1"/>
</dbReference>
<evidence type="ECO:0000256" key="1">
    <source>
        <dbReference type="ARBA" id="ARBA00022729"/>
    </source>
</evidence>
<dbReference type="InterPro" id="IPR037873">
    <property type="entry name" value="BamE-like"/>
</dbReference>
<feature type="domain" description="OmpA-like" evidence="4">
    <location>
        <begin position="162"/>
        <end position="292"/>
    </location>
</feature>
<dbReference type="OrthoDB" id="1149075at2"/>
<sequence length="327" mass="36379">MKKATGLGALSLAVLAMTGCMGTQHLSKGITQEGQVQKADIVFPELNKAWQPDGLFPNSENLAKIKPGIDKDELYKLIGTPHFQEGFNAREWDYMMKFHTPNNPDMPVTVCQYKIIFDKEYKGQEFYWKPDNSTVCPPQTINSSSSKLTKIIDREKTIEQAKGEVEVTLDADALFKFASAKLNDMSPQGRAQLDRLSQELREYQQRGDIKVIITGHADRIGNDGDNMRLSESRAYTVANYLISQGIEASNISAGGMGESQPLVQCSTALPRQQQIDCLQPNRRVTVNVNGVVASEGSDKVTETRREVLVEGDSYVELDADLDSYFNN</sequence>
<dbReference type="EMBL" id="VORZ01000001">
    <property type="protein sequence ID" value="TXD98599.1"/>
    <property type="molecule type" value="Genomic_DNA"/>
</dbReference>
<protein>
    <submittedName>
        <fullName evidence="5">OmpA family protein</fullName>
    </submittedName>
</protein>